<sequence>MSNMDPRLLKMKRLFRSGELVYGKKVGDPTIMMDLAEELGRPREEGDPANGLIPCFLAHGGVEGCAKHKRLVWRRGFLDALKVYIPGHILPTLLFHRRRLLKSPTKTLNHLVPSVLRSSTFLASYITTLWIFICLCRNTLQRDTTLGPILGSIASGFTLLLEKKERRREVAVYCVPKAVESAWWRWTAGRGFGGGWTGSGVEVGAFSVAMG</sequence>
<comment type="subcellular location">
    <subcellularLocation>
        <location evidence="1">Endomembrane system</location>
        <topology evidence="1">Multi-pass membrane protein</topology>
    </subcellularLocation>
</comment>
<evidence type="ECO:0000256" key="1">
    <source>
        <dbReference type="ARBA" id="ARBA00004127"/>
    </source>
</evidence>
<comment type="caution">
    <text evidence="7">The sequence shown here is derived from an EMBL/GenBank/DDBJ whole genome shotgun (WGS) entry which is preliminary data.</text>
</comment>
<keyword evidence="8" id="KW-1185">Reference proteome</keyword>
<dbReference type="Pfam" id="PF15982">
    <property type="entry name" value="TMEM135_C_rich"/>
    <property type="match status" value="1"/>
</dbReference>
<evidence type="ECO:0000256" key="2">
    <source>
        <dbReference type="ARBA" id="ARBA00008924"/>
    </source>
</evidence>
<evidence type="ECO:0000313" key="7">
    <source>
        <dbReference type="EMBL" id="KAJ3048856.1"/>
    </source>
</evidence>
<protein>
    <recommendedName>
        <fullName evidence="6">Transmembrane protein 135 N-terminal domain-containing protein</fullName>
    </recommendedName>
</protein>
<organism evidence="7 8">
    <name type="scientific">Rhizophlyctis rosea</name>
    <dbReference type="NCBI Taxonomy" id="64517"/>
    <lineage>
        <taxon>Eukaryota</taxon>
        <taxon>Fungi</taxon>
        <taxon>Fungi incertae sedis</taxon>
        <taxon>Chytridiomycota</taxon>
        <taxon>Chytridiomycota incertae sedis</taxon>
        <taxon>Chytridiomycetes</taxon>
        <taxon>Rhizophlyctidales</taxon>
        <taxon>Rhizophlyctidaceae</taxon>
        <taxon>Rhizophlyctis</taxon>
    </lineage>
</organism>
<gene>
    <name evidence="7" type="ORF">HK097_010133</name>
</gene>
<dbReference type="EMBL" id="JADGJD010000727">
    <property type="protein sequence ID" value="KAJ3048856.1"/>
    <property type="molecule type" value="Genomic_DNA"/>
</dbReference>
<dbReference type="Proteomes" id="UP001212841">
    <property type="component" value="Unassembled WGS sequence"/>
</dbReference>
<keyword evidence="4" id="KW-1133">Transmembrane helix</keyword>
<comment type="similarity">
    <text evidence="2">Belongs to the TMEM135 family.</text>
</comment>
<feature type="non-terminal residue" evidence="7">
    <location>
        <position position="1"/>
    </location>
</feature>
<name>A0AAD5X414_9FUNG</name>
<evidence type="ECO:0000256" key="4">
    <source>
        <dbReference type="ARBA" id="ARBA00022989"/>
    </source>
</evidence>
<proteinExistence type="inferred from homology"/>
<dbReference type="PANTHER" id="PTHR12459:SF15">
    <property type="entry name" value="TRANSMEMBRANE PROTEIN 135"/>
    <property type="match status" value="1"/>
</dbReference>
<feature type="domain" description="Transmembrane protein 135 N-terminal" evidence="6">
    <location>
        <begin position="64"/>
        <end position="180"/>
    </location>
</feature>
<accession>A0AAD5X414</accession>
<reference evidence="7" key="1">
    <citation type="submission" date="2020-05" db="EMBL/GenBank/DDBJ databases">
        <title>Phylogenomic resolution of chytrid fungi.</title>
        <authorList>
            <person name="Stajich J.E."/>
            <person name="Amses K."/>
            <person name="Simmons R."/>
            <person name="Seto K."/>
            <person name="Myers J."/>
            <person name="Bonds A."/>
            <person name="Quandt C.A."/>
            <person name="Barry K."/>
            <person name="Liu P."/>
            <person name="Grigoriev I."/>
            <person name="Longcore J.E."/>
            <person name="James T.Y."/>
        </authorList>
    </citation>
    <scope>NUCLEOTIDE SEQUENCE</scope>
    <source>
        <strain evidence="7">JEL0318</strain>
    </source>
</reference>
<evidence type="ECO:0000256" key="3">
    <source>
        <dbReference type="ARBA" id="ARBA00022692"/>
    </source>
</evidence>
<evidence type="ECO:0000259" key="6">
    <source>
        <dbReference type="Pfam" id="PF15982"/>
    </source>
</evidence>
<dbReference type="GO" id="GO:0012505">
    <property type="term" value="C:endomembrane system"/>
    <property type="evidence" value="ECO:0007669"/>
    <property type="project" value="UniProtKB-SubCell"/>
</dbReference>
<dbReference type="AlphaFoldDB" id="A0AAD5X414"/>
<evidence type="ECO:0000256" key="5">
    <source>
        <dbReference type="ARBA" id="ARBA00023136"/>
    </source>
</evidence>
<dbReference type="InterPro" id="IPR026749">
    <property type="entry name" value="Tmem135"/>
</dbReference>
<evidence type="ECO:0000313" key="8">
    <source>
        <dbReference type="Proteomes" id="UP001212841"/>
    </source>
</evidence>
<dbReference type="PANTHER" id="PTHR12459">
    <property type="entry name" value="TRANSMEMBRANE PROTEIN 135-RELATED"/>
    <property type="match status" value="1"/>
</dbReference>
<keyword evidence="5" id="KW-0472">Membrane</keyword>
<dbReference type="InterPro" id="IPR031926">
    <property type="entry name" value="TMEM135_N"/>
</dbReference>
<keyword evidence="3" id="KW-0812">Transmembrane</keyword>